<sequence>MSNNTEINFQNERIVNRTETKGLNLSEIKGKNAIGPDETGTKDVFIRKGSYGSVFRANWKNSDQVFALKSFNNDETTLYQIINELKLHLNINHENILRFCGYTKIETDIVYQMSKYVLVLEYADSALQLANAVSHLHDNNVLHRDLHANNILIHKKNIKLADFGLVISINNGLREKSVDGTPNEYTKLYSECWNYEPDERPDMHQFSINKYIVKY</sequence>
<gene>
    <name evidence="9" type="ORF">CHRIB12_LOCUS3740</name>
</gene>
<dbReference type="InterPro" id="IPR030616">
    <property type="entry name" value="Aur-like"/>
</dbReference>
<evidence type="ECO:0000256" key="3">
    <source>
        <dbReference type="ARBA" id="ARBA00022741"/>
    </source>
</evidence>
<protein>
    <recommendedName>
        <fullName evidence="8">Protein kinase domain-containing protein</fullName>
    </recommendedName>
</protein>
<keyword evidence="5 7" id="KW-0067">ATP-binding</keyword>
<comment type="caution">
    <text evidence="9">The sequence shown here is derived from an EMBL/GenBank/DDBJ whole genome shotgun (WGS) entry which is preliminary data.</text>
</comment>
<dbReference type="GO" id="GO:0005524">
    <property type="term" value="F:ATP binding"/>
    <property type="evidence" value="ECO:0007669"/>
    <property type="project" value="UniProtKB-KW"/>
</dbReference>
<evidence type="ECO:0000256" key="2">
    <source>
        <dbReference type="ARBA" id="ARBA00022679"/>
    </source>
</evidence>
<evidence type="ECO:0000256" key="7">
    <source>
        <dbReference type="PIRSR" id="PIRSR630616-2"/>
    </source>
</evidence>
<keyword evidence="4" id="KW-0418">Kinase</keyword>
<evidence type="ECO:0000313" key="9">
    <source>
        <dbReference type="EMBL" id="CAB5342102.1"/>
    </source>
</evidence>
<dbReference type="CDD" id="cd00180">
    <property type="entry name" value="PKc"/>
    <property type="match status" value="1"/>
</dbReference>
<proteinExistence type="predicted"/>
<feature type="domain" description="Protein kinase" evidence="8">
    <location>
        <begin position="40"/>
        <end position="215"/>
    </location>
</feature>
<name>A0A915YUZ9_9GLOM</name>
<dbReference type="InterPro" id="IPR000719">
    <property type="entry name" value="Prot_kinase_dom"/>
</dbReference>
<evidence type="ECO:0000259" key="8">
    <source>
        <dbReference type="PROSITE" id="PS50011"/>
    </source>
</evidence>
<dbReference type="PROSITE" id="PS50011">
    <property type="entry name" value="PROTEIN_KINASE_DOM"/>
    <property type="match status" value="1"/>
</dbReference>
<accession>A0A915YUZ9</accession>
<organism evidence="9 10">
    <name type="scientific">Rhizophagus irregularis</name>
    <dbReference type="NCBI Taxonomy" id="588596"/>
    <lineage>
        <taxon>Eukaryota</taxon>
        <taxon>Fungi</taxon>
        <taxon>Fungi incertae sedis</taxon>
        <taxon>Mucoromycota</taxon>
        <taxon>Glomeromycotina</taxon>
        <taxon>Glomeromycetes</taxon>
        <taxon>Glomerales</taxon>
        <taxon>Glomeraceae</taxon>
        <taxon>Rhizophagus</taxon>
    </lineage>
</organism>
<evidence type="ECO:0000256" key="4">
    <source>
        <dbReference type="ARBA" id="ARBA00022777"/>
    </source>
</evidence>
<evidence type="ECO:0000256" key="6">
    <source>
        <dbReference type="PIRSR" id="PIRSR630616-1"/>
    </source>
</evidence>
<dbReference type="OrthoDB" id="272077at2759"/>
<reference evidence="9" key="1">
    <citation type="submission" date="2020-05" db="EMBL/GenBank/DDBJ databases">
        <authorList>
            <person name="Rincon C."/>
            <person name="Sanders R I."/>
            <person name="Robbins C."/>
            <person name="Chaturvedi A."/>
        </authorList>
    </citation>
    <scope>NUCLEOTIDE SEQUENCE</scope>
    <source>
        <strain evidence="9">CHB12</strain>
    </source>
</reference>
<evidence type="ECO:0000256" key="5">
    <source>
        <dbReference type="ARBA" id="ARBA00022840"/>
    </source>
</evidence>
<keyword evidence="3 7" id="KW-0547">Nucleotide-binding</keyword>
<feature type="binding site" evidence="7">
    <location>
        <position position="69"/>
    </location>
    <ligand>
        <name>ATP</name>
        <dbReference type="ChEBI" id="CHEBI:30616"/>
    </ligand>
</feature>
<dbReference type="Proteomes" id="UP000684084">
    <property type="component" value="Unassembled WGS sequence"/>
</dbReference>
<dbReference type="PANTHER" id="PTHR24350">
    <property type="entry name" value="SERINE/THREONINE-PROTEIN KINASE IAL-RELATED"/>
    <property type="match status" value="1"/>
</dbReference>
<feature type="binding site" evidence="7">
    <location>
        <position position="162"/>
    </location>
    <ligand>
        <name>ATP</name>
        <dbReference type="ChEBI" id="CHEBI:30616"/>
    </ligand>
</feature>
<evidence type="ECO:0000313" key="10">
    <source>
        <dbReference type="Proteomes" id="UP000684084"/>
    </source>
</evidence>
<evidence type="ECO:0000256" key="1">
    <source>
        <dbReference type="ARBA" id="ARBA00022527"/>
    </source>
</evidence>
<dbReference type="VEuPathDB" id="FungiDB:RhiirFUN_024597"/>
<dbReference type="Pfam" id="PF00069">
    <property type="entry name" value="Pkinase"/>
    <property type="match status" value="1"/>
</dbReference>
<feature type="active site" description="Proton acceptor" evidence="6">
    <location>
        <position position="145"/>
    </location>
</feature>
<dbReference type="AlphaFoldDB" id="A0A915YUZ9"/>
<keyword evidence="2" id="KW-0808">Transferase</keyword>
<dbReference type="EMBL" id="CAGKOT010000005">
    <property type="protein sequence ID" value="CAB5342102.1"/>
    <property type="molecule type" value="Genomic_DNA"/>
</dbReference>
<keyword evidence="1" id="KW-0723">Serine/threonine-protein kinase</keyword>
<dbReference type="GO" id="GO:0004674">
    <property type="term" value="F:protein serine/threonine kinase activity"/>
    <property type="evidence" value="ECO:0007669"/>
    <property type="project" value="UniProtKB-KW"/>
</dbReference>